<evidence type="ECO:0000313" key="2">
    <source>
        <dbReference type="EMBL" id="KJY01612.1"/>
    </source>
</evidence>
<dbReference type="EMBL" id="LAFY01000277">
    <property type="protein sequence ID" value="KJY01612.1"/>
    <property type="molecule type" value="Genomic_DNA"/>
</dbReference>
<gene>
    <name evidence="2" type="ORF">TI39_contig285g00039</name>
</gene>
<reference evidence="2 3" key="1">
    <citation type="submission" date="2015-03" db="EMBL/GenBank/DDBJ databases">
        <title>RNA-seq based gene annotation and comparative genomics of four Zymoseptoria species reveal species-specific pathogenicity related genes and transposable element activity.</title>
        <authorList>
            <person name="Grandaubert J."/>
            <person name="Bhattacharyya A."/>
            <person name="Stukenbrock E.H."/>
        </authorList>
    </citation>
    <scope>NUCLEOTIDE SEQUENCE [LARGE SCALE GENOMIC DNA]</scope>
    <source>
        <strain evidence="2 3">Zb18110</strain>
    </source>
</reference>
<feature type="region of interest" description="Disordered" evidence="1">
    <location>
        <begin position="263"/>
        <end position="311"/>
    </location>
</feature>
<dbReference type="AlphaFoldDB" id="A0A0F4GW39"/>
<comment type="caution">
    <text evidence="2">The sequence shown here is derived from an EMBL/GenBank/DDBJ whole genome shotgun (WGS) entry which is preliminary data.</text>
</comment>
<dbReference type="Proteomes" id="UP000033647">
    <property type="component" value="Unassembled WGS sequence"/>
</dbReference>
<sequence>MAASWAAAYKVQALPTWVSLVVFSSIHTFLELVPATQIYTRPMRGDKVNSQVVQGKKHTIDKMASTKPQPSSKSLKQPKIDRAMSSLSQGPHQAGGIRMDASKSTTKPTTKSKGKSKLDYQQLYKESQKDNADLRRRFNEEKDHSADVEKENAELRATNAETAGLTMKRHRERIEDLERELKIEKLQTLGYGLLVKHIERDVRKWAEDNCLSERDLPNFTLWEEVPDTGFKIPGSKMNSSSTMIDGLGAAAKRKRGDAKDYALMSAKRRDNEQWQKSQQRMDMDDEDDETAQNEEATLARVKRETKVLLSR</sequence>
<proteinExistence type="predicted"/>
<evidence type="ECO:0000313" key="3">
    <source>
        <dbReference type="Proteomes" id="UP000033647"/>
    </source>
</evidence>
<organism evidence="2 3">
    <name type="scientific">Zymoseptoria brevis</name>
    <dbReference type="NCBI Taxonomy" id="1047168"/>
    <lineage>
        <taxon>Eukaryota</taxon>
        <taxon>Fungi</taxon>
        <taxon>Dikarya</taxon>
        <taxon>Ascomycota</taxon>
        <taxon>Pezizomycotina</taxon>
        <taxon>Dothideomycetes</taxon>
        <taxon>Dothideomycetidae</taxon>
        <taxon>Mycosphaerellales</taxon>
        <taxon>Mycosphaerellaceae</taxon>
        <taxon>Zymoseptoria</taxon>
    </lineage>
</organism>
<evidence type="ECO:0000256" key="1">
    <source>
        <dbReference type="SAM" id="MobiDB-lite"/>
    </source>
</evidence>
<accession>A0A0F4GW39</accession>
<feature type="compositionally biased region" description="Basic and acidic residues" evidence="1">
    <location>
        <begin position="301"/>
        <end position="311"/>
    </location>
</feature>
<feature type="compositionally biased region" description="Acidic residues" evidence="1">
    <location>
        <begin position="283"/>
        <end position="292"/>
    </location>
</feature>
<name>A0A0F4GW39_9PEZI</name>
<protein>
    <submittedName>
        <fullName evidence="2">Uncharacterized protein</fullName>
    </submittedName>
</protein>
<keyword evidence="3" id="KW-1185">Reference proteome</keyword>
<feature type="region of interest" description="Disordered" evidence="1">
    <location>
        <begin position="49"/>
        <end position="120"/>
    </location>
</feature>
<feature type="compositionally biased region" description="Polar residues" evidence="1">
    <location>
        <begin position="66"/>
        <end position="75"/>
    </location>
</feature>